<reference evidence="2" key="1">
    <citation type="journal article" date="2019" name="Int. J. Syst. Evol. Microbiol.">
        <title>The Global Catalogue of Microorganisms (GCM) 10K type strain sequencing project: providing services to taxonomists for standard genome sequencing and annotation.</title>
        <authorList>
            <consortium name="The Broad Institute Genomics Platform"/>
            <consortium name="The Broad Institute Genome Sequencing Center for Infectious Disease"/>
            <person name="Wu L."/>
            <person name="Ma J."/>
        </authorList>
    </citation>
    <scope>NUCLEOTIDE SEQUENCE [LARGE SCALE GENOMIC DNA]</scope>
    <source>
        <strain evidence="2">JCM 14969</strain>
    </source>
</reference>
<evidence type="ECO:0000313" key="1">
    <source>
        <dbReference type="EMBL" id="GAA1611500.1"/>
    </source>
</evidence>
<accession>A0ABP4QK96</accession>
<gene>
    <name evidence="1" type="ORF">GCM10009789_77270</name>
</gene>
<organism evidence="1 2">
    <name type="scientific">Kribbella sancticallisti</name>
    <dbReference type="NCBI Taxonomy" id="460087"/>
    <lineage>
        <taxon>Bacteria</taxon>
        <taxon>Bacillati</taxon>
        <taxon>Actinomycetota</taxon>
        <taxon>Actinomycetes</taxon>
        <taxon>Propionibacteriales</taxon>
        <taxon>Kribbellaceae</taxon>
        <taxon>Kribbella</taxon>
    </lineage>
</organism>
<name>A0ABP4QK96_9ACTN</name>
<dbReference type="RefSeq" id="WP_344221707.1">
    <property type="nucleotide sequence ID" value="NZ_BAAAOS010000061.1"/>
</dbReference>
<proteinExistence type="predicted"/>
<dbReference type="Proteomes" id="UP001500393">
    <property type="component" value="Unassembled WGS sequence"/>
</dbReference>
<comment type="caution">
    <text evidence="1">The sequence shown here is derived from an EMBL/GenBank/DDBJ whole genome shotgun (WGS) entry which is preliminary data.</text>
</comment>
<evidence type="ECO:0000313" key="2">
    <source>
        <dbReference type="Proteomes" id="UP001500393"/>
    </source>
</evidence>
<protein>
    <submittedName>
        <fullName evidence="1">Uncharacterized protein</fullName>
    </submittedName>
</protein>
<keyword evidence="2" id="KW-1185">Reference proteome</keyword>
<sequence length="47" mass="5167">MTRIVSNLCNPLHGGTDKLHLKLYRIPRADSAHTLELTELAGTPAKI</sequence>
<dbReference type="EMBL" id="BAAAOS010000061">
    <property type="protein sequence ID" value="GAA1611500.1"/>
    <property type="molecule type" value="Genomic_DNA"/>
</dbReference>